<dbReference type="Proteomes" id="UP000193090">
    <property type="component" value="Unassembled WGS sequence"/>
</dbReference>
<name>A0A1X2EF07_9MYCO</name>
<dbReference type="InterPro" id="IPR025637">
    <property type="entry name" value="DUF4333"/>
</dbReference>
<evidence type="ECO:0000256" key="1">
    <source>
        <dbReference type="SAM" id="MobiDB-lite"/>
    </source>
</evidence>
<evidence type="ECO:0000259" key="3">
    <source>
        <dbReference type="Pfam" id="PF14230"/>
    </source>
</evidence>
<comment type="caution">
    <text evidence="4">The sequence shown here is derived from an EMBL/GenBank/DDBJ whole genome shotgun (WGS) entry which is preliminary data.</text>
</comment>
<dbReference type="STRING" id="1798.AWC30_16330"/>
<feature type="domain" description="DUF4333" evidence="3">
    <location>
        <begin position="170"/>
        <end position="253"/>
    </location>
</feature>
<keyword evidence="2" id="KW-1133">Transmembrane helix</keyword>
<feature type="region of interest" description="Disordered" evidence="1">
    <location>
        <begin position="1"/>
        <end position="136"/>
    </location>
</feature>
<evidence type="ECO:0000313" key="5">
    <source>
        <dbReference type="Proteomes" id="UP000193090"/>
    </source>
</evidence>
<protein>
    <recommendedName>
        <fullName evidence="3">DUF4333 domain-containing protein</fullName>
    </recommendedName>
</protein>
<feature type="transmembrane region" description="Helical" evidence="2">
    <location>
        <begin position="155"/>
        <end position="177"/>
    </location>
</feature>
<reference evidence="4 5" key="1">
    <citation type="submission" date="2016-01" db="EMBL/GenBank/DDBJ databases">
        <title>The new phylogeny of the genus Mycobacterium.</title>
        <authorList>
            <person name="Tarcisio F."/>
            <person name="Conor M."/>
            <person name="Antonella G."/>
            <person name="Elisabetta G."/>
            <person name="Giulia F.S."/>
            <person name="Sara T."/>
            <person name="Anna F."/>
            <person name="Clotilde B."/>
            <person name="Roberto B."/>
            <person name="Veronica D.S."/>
            <person name="Fabio R."/>
            <person name="Monica P."/>
            <person name="Olivier J."/>
            <person name="Enrico T."/>
            <person name="Nicola S."/>
        </authorList>
    </citation>
    <scope>NUCLEOTIDE SEQUENCE [LARGE SCALE GENOMIC DNA]</scope>
    <source>
        <strain evidence="4 5">DSM 44153</strain>
    </source>
</reference>
<dbReference type="OrthoDB" id="3625154at2"/>
<dbReference type="RefSeq" id="WP_085111277.1">
    <property type="nucleotide sequence ID" value="NZ_JACKSN010000142.1"/>
</dbReference>
<dbReference type="AlphaFoldDB" id="A0A1X2EF07"/>
<keyword evidence="2" id="KW-0812">Transmembrane</keyword>
<organism evidence="4 5">
    <name type="scientific">Mycolicibacillus trivialis</name>
    <dbReference type="NCBI Taxonomy" id="1798"/>
    <lineage>
        <taxon>Bacteria</taxon>
        <taxon>Bacillati</taxon>
        <taxon>Actinomycetota</taxon>
        <taxon>Actinomycetes</taxon>
        <taxon>Mycobacteriales</taxon>
        <taxon>Mycobacteriaceae</taxon>
        <taxon>Mycolicibacillus</taxon>
    </lineage>
</organism>
<keyword evidence="2" id="KW-0472">Membrane</keyword>
<accession>A0A1X2EF07</accession>
<keyword evidence="5" id="KW-1185">Reference proteome</keyword>
<proteinExistence type="predicted"/>
<feature type="compositionally biased region" description="Low complexity" evidence="1">
    <location>
        <begin position="64"/>
        <end position="75"/>
    </location>
</feature>
<dbReference type="Pfam" id="PF14230">
    <property type="entry name" value="DUF4333"/>
    <property type="match status" value="1"/>
</dbReference>
<sequence length="261" mass="27301">MSGPQGPDPTEAWQPPAGSGENPQPADSGQPGATVPPAEPSPWQPTGYEQEYPPTYPAVPGYPQPEQYGQPTPYGSPGQPYGQTAEYPPPGQYGHPTQYAQPGPYGQPTDYSAAGPYGQPGQPGQPQPGAPGGHDHHLVADARKKFLGMPISGRAAVTLAALTGAIVVAVLVLGLVWPGFLVTTKLNIDKAQAGVQQVLSDDTNGYGAKNVKDVICNEGRGNPTVKKDDTFDCEVSIDGSKRKVTVTFQDDSGTYAVGRPR</sequence>
<evidence type="ECO:0000256" key="2">
    <source>
        <dbReference type="SAM" id="Phobius"/>
    </source>
</evidence>
<evidence type="ECO:0000313" key="4">
    <source>
        <dbReference type="EMBL" id="ORW99419.1"/>
    </source>
</evidence>
<feature type="compositionally biased region" description="Low complexity" evidence="1">
    <location>
        <begin position="113"/>
        <end position="122"/>
    </location>
</feature>
<gene>
    <name evidence="4" type="ORF">AWC30_16330</name>
</gene>
<dbReference type="EMBL" id="LQPZ01000047">
    <property type="protein sequence ID" value="ORW99419.1"/>
    <property type="molecule type" value="Genomic_DNA"/>
</dbReference>
<feature type="compositionally biased region" description="Pro residues" evidence="1">
    <location>
        <begin position="54"/>
        <end position="63"/>
    </location>
</feature>